<dbReference type="Gramene" id="GBG86161">
    <property type="protein sequence ID" value="GBG86161"/>
    <property type="gene ID" value="CBR_g41065"/>
</dbReference>
<evidence type="ECO:0000256" key="1">
    <source>
        <dbReference type="SAM" id="MobiDB-lite"/>
    </source>
</evidence>
<gene>
    <name evidence="2" type="ORF">CBR_g41065</name>
</gene>
<feature type="region of interest" description="Disordered" evidence="1">
    <location>
        <begin position="373"/>
        <end position="414"/>
    </location>
</feature>
<proteinExistence type="predicted"/>
<feature type="region of interest" description="Disordered" evidence="1">
    <location>
        <begin position="441"/>
        <end position="477"/>
    </location>
</feature>
<reference evidence="2 3" key="1">
    <citation type="journal article" date="2018" name="Cell">
        <title>The Chara Genome: Secondary Complexity and Implications for Plant Terrestrialization.</title>
        <authorList>
            <person name="Nishiyama T."/>
            <person name="Sakayama H."/>
            <person name="Vries J.D."/>
            <person name="Buschmann H."/>
            <person name="Saint-Marcoux D."/>
            <person name="Ullrich K.K."/>
            <person name="Haas F.B."/>
            <person name="Vanderstraeten L."/>
            <person name="Becker D."/>
            <person name="Lang D."/>
            <person name="Vosolsobe S."/>
            <person name="Rombauts S."/>
            <person name="Wilhelmsson P.K.I."/>
            <person name="Janitza P."/>
            <person name="Kern R."/>
            <person name="Heyl A."/>
            <person name="Rumpler F."/>
            <person name="Villalobos L.I.A.C."/>
            <person name="Clay J.M."/>
            <person name="Skokan R."/>
            <person name="Toyoda A."/>
            <person name="Suzuki Y."/>
            <person name="Kagoshima H."/>
            <person name="Schijlen E."/>
            <person name="Tajeshwar N."/>
            <person name="Catarino B."/>
            <person name="Hetherington A.J."/>
            <person name="Saltykova A."/>
            <person name="Bonnot C."/>
            <person name="Breuninger H."/>
            <person name="Symeonidi A."/>
            <person name="Radhakrishnan G.V."/>
            <person name="Van Nieuwerburgh F."/>
            <person name="Deforce D."/>
            <person name="Chang C."/>
            <person name="Karol K.G."/>
            <person name="Hedrich R."/>
            <person name="Ulvskov P."/>
            <person name="Glockner G."/>
            <person name="Delwiche C.F."/>
            <person name="Petrasek J."/>
            <person name="Van de Peer Y."/>
            <person name="Friml J."/>
            <person name="Beilby M."/>
            <person name="Dolan L."/>
            <person name="Kohara Y."/>
            <person name="Sugano S."/>
            <person name="Fujiyama A."/>
            <person name="Delaux P.-M."/>
            <person name="Quint M."/>
            <person name="TheiBen G."/>
            <person name="Hagemann M."/>
            <person name="Harholt J."/>
            <person name="Dunand C."/>
            <person name="Zachgo S."/>
            <person name="Langdale J."/>
            <person name="Maumus F."/>
            <person name="Straeten D.V.D."/>
            <person name="Gould S.B."/>
            <person name="Rensing S.A."/>
        </authorList>
    </citation>
    <scope>NUCLEOTIDE SEQUENCE [LARGE SCALE GENOMIC DNA]</scope>
    <source>
        <strain evidence="2 3">S276</strain>
    </source>
</reference>
<evidence type="ECO:0000313" key="2">
    <source>
        <dbReference type="EMBL" id="GBG86161.1"/>
    </source>
</evidence>
<sequence length="593" mass="58191">MPAAASEAGAVGRDSGVVCGGTDAAAMVDSGTATGILVAGTDGCAAGTEDCAEAAGVGVAGVDGDVGSGSDSRLRTADGSAVGMDRDDTGSEATGIGEVREEGLVLPSEMDGSAAEEDTFSVTAVEVTATLLVLPADDGSTPSADPAAAVELGEISLTGVGKEEAGVEVFVLATAAEESTAEEETAAGSEEAVELSGDDGREDCDDGTAAAASDVTDAFEAGSLAEGREADDVADVALAADDVALAAAGVDSSGWGVEDAEDGVAGEAGREAVGATDESDVALAEGSTAEEAEDGGEDASEVEGAAAGGLEGVADVSGLVEVLDGDASAGLEATAGLSAVELEVVAAAGVEGLACAVELLLLGAVDVRLPATGDGLDDGGRGEPEVEAFAGGGDGADEGGERGSASDDGEVADTSDELSFVGFSGDADDAEADLLALIPETGVSSLEGEEDDEGDGDDSVVEEDPSLEGEGEEEDEECEVELCNCAGEDGVLSEEEEDLAAASSSRRAASDGSNNLPIPCTTPSASTIPSGLVTATDSTNAFAPLATVNRMLSPWKDSNVDPLTKSLARIRAPGTAWYNRMDRSKSMLPGSTM</sequence>
<feature type="region of interest" description="Disordered" evidence="1">
    <location>
        <begin position="250"/>
        <end position="279"/>
    </location>
</feature>
<feature type="region of interest" description="Disordered" evidence="1">
    <location>
        <begin position="68"/>
        <end position="93"/>
    </location>
</feature>
<keyword evidence="3" id="KW-1185">Reference proteome</keyword>
<protein>
    <submittedName>
        <fullName evidence="2">Uncharacterized protein</fullName>
    </submittedName>
</protein>
<feature type="compositionally biased region" description="Polar residues" evidence="1">
    <location>
        <begin position="512"/>
        <end position="522"/>
    </location>
</feature>
<comment type="caution">
    <text evidence="2">The sequence shown here is derived from an EMBL/GenBank/DDBJ whole genome shotgun (WGS) entry which is preliminary data.</text>
</comment>
<dbReference type="EMBL" id="BFEA01000551">
    <property type="protein sequence ID" value="GBG86161.1"/>
    <property type="molecule type" value="Genomic_DNA"/>
</dbReference>
<accession>A0A388LV73</accession>
<organism evidence="2 3">
    <name type="scientific">Chara braunii</name>
    <name type="common">Braun's stonewort</name>
    <dbReference type="NCBI Taxonomy" id="69332"/>
    <lineage>
        <taxon>Eukaryota</taxon>
        <taxon>Viridiplantae</taxon>
        <taxon>Streptophyta</taxon>
        <taxon>Charophyceae</taxon>
        <taxon>Charales</taxon>
        <taxon>Characeae</taxon>
        <taxon>Chara</taxon>
    </lineage>
</organism>
<dbReference type="Proteomes" id="UP000265515">
    <property type="component" value="Unassembled WGS sequence"/>
</dbReference>
<feature type="region of interest" description="Disordered" evidence="1">
    <location>
        <begin position="493"/>
        <end position="522"/>
    </location>
</feature>
<feature type="region of interest" description="Disordered" evidence="1">
    <location>
        <begin position="178"/>
        <end position="208"/>
    </location>
</feature>
<evidence type="ECO:0000313" key="3">
    <source>
        <dbReference type="Proteomes" id="UP000265515"/>
    </source>
</evidence>
<feature type="compositionally biased region" description="Low complexity" evidence="1">
    <location>
        <begin position="500"/>
        <end position="511"/>
    </location>
</feature>
<feature type="compositionally biased region" description="Acidic residues" evidence="1">
    <location>
        <begin position="447"/>
        <end position="477"/>
    </location>
</feature>
<feature type="compositionally biased region" description="Acidic residues" evidence="1">
    <location>
        <begin position="179"/>
        <end position="206"/>
    </location>
</feature>
<name>A0A388LV73_CHABU</name>
<feature type="compositionally biased region" description="Low complexity" evidence="1">
    <location>
        <begin position="265"/>
        <end position="275"/>
    </location>
</feature>
<dbReference type="AlphaFoldDB" id="A0A388LV73"/>